<organism evidence="15 16">
    <name type="scientific">Dinothrombium tinctorium</name>
    <dbReference type="NCBI Taxonomy" id="1965070"/>
    <lineage>
        <taxon>Eukaryota</taxon>
        <taxon>Metazoa</taxon>
        <taxon>Ecdysozoa</taxon>
        <taxon>Arthropoda</taxon>
        <taxon>Chelicerata</taxon>
        <taxon>Arachnida</taxon>
        <taxon>Acari</taxon>
        <taxon>Acariformes</taxon>
        <taxon>Trombidiformes</taxon>
        <taxon>Prostigmata</taxon>
        <taxon>Anystina</taxon>
        <taxon>Parasitengona</taxon>
        <taxon>Trombidioidea</taxon>
        <taxon>Trombidiidae</taxon>
        <taxon>Dinothrombium</taxon>
    </lineage>
</organism>
<keyword evidence="4 12" id="KW-0812">Transmembrane</keyword>
<comment type="subcellular location">
    <subcellularLocation>
        <location evidence="1">Cell membrane</location>
        <topology evidence="1">Multi-pass membrane protein</topology>
    </subcellularLocation>
</comment>
<dbReference type="InterPro" id="IPR000832">
    <property type="entry name" value="GPCR_2_secretin-like"/>
</dbReference>
<keyword evidence="8 15" id="KW-0675">Receptor</keyword>
<feature type="compositionally biased region" description="Polar residues" evidence="11">
    <location>
        <begin position="447"/>
        <end position="456"/>
    </location>
</feature>
<comment type="similarity">
    <text evidence="2">Belongs to the G-protein coupled receptor 2 family.</text>
</comment>
<dbReference type="InterPro" id="IPR017981">
    <property type="entry name" value="GPCR_2-like_7TM"/>
</dbReference>
<evidence type="ECO:0000256" key="1">
    <source>
        <dbReference type="ARBA" id="ARBA00004651"/>
    </source>
</evidence>
<keyword evidence="6" id="KW-0297">G-protein coupled receptor</keyword>
<dbReference type="Gene3D" id="4.10.1240.10">
    <property type="entry name" value="GPCR, family 2, extracellular hormone receptor domain"/>
    <property type="match status" value="1"/>
</dbReference>
<dbReference type="GO" id="GO:0005886">
    <property type="term" value="C:plasma membrane"/>
    <property type="evidence" value="ECO:0007669"/>
    <property type="project" value="UniProtKB-SubCell"/>
</dbReference>
<dbReference type="Proteomes" id="UP000285301">
    <property type="component" value="Unassembled WGS sequence"/>
</dbReference>
<keyword evidence="16" id="KW-1185">Reference proteome</keyword>
<dbReference type="InterPro" id="IPR050332">
    <property type="entry name" value="GPCR_2"/>
</dbReference>
<dbReference type="GO" id="GO:0017046">
    <property type="term" value="F:peptide hormone binding"/>
    <property type="evidence" value="ECO:0007669"/>
    <property type="project" value="TreeGrafter"/>
</dbReference>
<keyword evidence="3" id="KW-1003">Cell membrane</keyword>
<dbReference type="GO" id="GO:0008528">
    <property type="term" value="F:G protein-coupled peptide receptor activity"/>
    <property type="evidence" value="ECO:0007669"/>
    <property type="project" value="TreeGrafter"/>
</dbReference>
<dbReference type="PANTHER" id="PTHR45620:SF15">
    <property type="entry name" value="DIURETIC HORMONE 44 RECEPTOR 1-RELATED"/>
    <property type="match status" value="1"/>
</dbReference>
<keyword evidence="5 12" id="KW-1133">Transmembrane helix</keyword>
<evidence type="ECO:0000259" key="14">
    <source>
        <dbReference type="PROSITE" id="PS50261"/>
    </source>
</evidence>
<evidence type="ECO:0000256" key="6">
    <source>
        <dbReference type="ARBA" id="ARBA00023040"/>
    </source>
</evidence>
<dbReference type="SUPFAM" id="SSF111418">
    <property type="entry name" value="Hormone receptor domain"/>
    <property type="match status" value="1"/>
</dbReference>
<gene>
    <name evidence="15" type="ORF">B4U79_05035</name>
</gene>
<feature type="transmembrane region" description="Helical" evidence="12">
    <location>
        <begin position="285"/>
        <end position="308"/>
    </location>
</feature>
<feature type="compositionally biased region" description="Polar residues" evidence="11">
    <location>
        <begin position="464"/>
        <end position="473"/>
    </location>
</feature>
<evidence type="ECO:0000259" key="13">
    <source>
        <dbReference type="PROSITE" id="PS50227"/>
    </source>
</evidence>
<feature type="transmembrane region" description="Helical" evidence="12">
    <location>
        <begin position="328"/>
        <end position="346"/>
    </location>
</feature>
<dbReference type="OrthoDB" id="6022368at2759"/>
<reference evidence="15 16" key="1">
    <citation type="journal article" date="2018" name="Gigascience">
        <title>Genomes of trombidid mites reveal novel predicted allergens and laterally-transferred genes associated with secondary metabolism.</title>
        <authorList>
            <person name="Dong X."/>
            <person name="Chaisiri K."/>
            <person name="Xia D."/>
            <person name="Armstrong S.D."/>
            <person name="Fang Y."/>
            <person name="Donnelly M.J."/>
            <person name="Kadowaki T."/>
            <person name="McGarry J.W."/>
            <person name="Darby A.C."/>
            <person name="Makepeace B.L."/>
        </authorList>
    </citation>
    <scope>NUCLEOTIDE SEQUENCE [LARGE SCALE GENOMIC DNA]</scope>
    <source>
        <strain evidence="15">UoL-WK</strain>
    </source>
</reference>
<feature type="region of interest" description="Disordered" evidence="11">
    <location>
        <begin position="439"/>
        <end position="473"/>
    </location>
</feature>
<dbReference type="GO" id="GO:0008036">
    <property type="term" value="F:diuretic hormone receptor activity"/>
    <property type="evidence" value="ECO:0007669"/>
    <property type="project" value="InterPro"/>
</dbReference>
<feature type="domain" description="G-protein coupled receptors family 2 profile 2" evidence="14">
    <location>
        <begin position="131"/>
        <end position="379"/>
    </location>
</feature>
<comment type="caution">
    <text evidence="15">The sequence shown here is derived from an EMBL/GenBank/DDBJ whole genome shotgun (WGS) entry which is preliminary data.</text>
</comment>
<evidence type="ECO:0000256" key="7">
    <source>
        <dbReference type="ARBA" id="ARBA00023136"/>
    </source>
</evidence>
<dbReference type="Pfam" id="PF00002">
    <property type="entry name" value="7tm_2"/>
    <property type="match status" value="1"/>
</dbReference>
<feature type="transmembrane region" description="Helical" evidence="12">
    <location>
        <begin position="358"/>
        <end position="378"/>
    </location>
</feature>
<dbReference type="AlphaFoldDB" id="A0A3S3R3F1"/>
<dbReference type="PRINTS" id="PR01127">
    <property type="entry name" value="DIUHORMONER"/>
</dbReference>
<dbReference type="STRING" id="1965070.A0A3S3R3F1"/>
<evidence type="ECO:0000256" key="11">
    <source>
        <dbReference type="SAM" id="MobiDB-lite"/>
    </source>
</evidence>
<name>A0A3S3R3F1_9ACAR</name>
<evidence type="ECO:0000256" key="5">
    <source>
        <dbReference type="ARBA" id="ARBA00022989"/>
    </source>
</evidence>
<dbReference type="Gene3D" id="1.20.1070.10">
    <property type="entry name" value="Rhodopsin 7-helix transmembrane proteins"/>
    <property type="match status" value="1"/>
</dbReference>
<sequence length="473" mass="54210">MALLPSEYESFSAENETRNHLSYILVNKTIAEFNCYLSVYNESFHTMLTDGKQLICNGTWDGISCWPPTIADHLAYIPCFSEFNGIFYDITQNASRYCYANGSWAKSDYSKCSPLRPEVEIFQGLWGSREVSTLYCCGYGLSLIALIIALCIFLYFKDLRCVRNTIHINLMATFVLFELTWFLSSFLQPYKKGLVFDPSCFFFILLTYFLITNFFWMLVEGLYLYTLVVKTFSRELVNIHVYALIGWGLPMVIILIWVPVAYHFFQPTDQLTCPWHNNTTYSYIYQVPLLIVLLINIFFLIKIMWVLVTKLRATTNVESQQYRKAAKALLVLIPLLGVTHILFLVTPTSQMARIIVTYVQATFLSTQGLTVAVLYCFLNGERWKATRTVRGKEHTGNSRNTYVSRSLHCSEGMKKSRTREDRHRGSCISFTTTTTYVSNYPGGRDTGSGQRQVSNGSGNGYDPLNTQINEELL</sequence>
<dbReference type="SUPFAM" id="SSF81321">
    <property type="entry name" value="Family A G protein-coupled receptor-like"/>
    <property type="match status" value="1"/>
</dbReference>
<feature type="transmembrane region" description="Helical" evidence="12">
    <location>
        <begin position="202"/>
        <end position="229"/>
    </location>
</feature>
<accession>A0A3S3R3F1</accession>
<proteinExistence type="inferred from homology"/>
<dbReference type="InterPro" id="IPR017983">
    <property type="entry name" value="GPCR_2_secretin-like_CS"/>
</dbReference>
<dbReference type="GO" id="GO:0007166">
    <property type="term" value="P:cell surface receptor signaling pathway"/>
    <property type="evidence" value="ECO:0007669"/>
    <property type="project" value="InterPro"/>
</dbReference>
<evidence type="ECO:0000313" key="15">
    <source>
        <dbReference type="EMBL" id="RWS17855.1"/>
    </source>
</evidence>
<protein>
    <submittedName>
        <fullName evidence="15">Diuretic hormone receptor-like protein</fullName>
    </submittedName>
</protein>
<feature type="transmembrane region" description="Helical" evidence="12">
    <location>
        <begin position="241"/>
        <end position="265"/>
    </location>
</feature>
<keyword evidence="9" id="KW-0325">Glycoprotein</keyword>
<dbReference type="PROSITE" id="PS50227">
    <property type="entry name" value="G_PROTEIN_RECEP_F2_3"/>
    <property type="match status" value="1"/>
</dbReference>
<keyword evidence="10" id="KW-0807">Transducer</keyword>
<dbReference type="SMART" id="SM00008">
    <property type="entry name" value="HormR"/>
    <property type="match status" value="1"/>
</dbReference>
<dbReference type="PROSITE" id="PS50261">
    <property type="entry name" value="G_PROTEIN_RECEP_F2_4"/>
    <property type="match status" value="1"/>
</dbReference>
<dbReference type="InterPro" id="IPR001879">
    <property type="entry name" value="GPCR_2_extracellular_dom"/>
</dbReference>
<dbReference type="PROSITE" id="PS00649">
    <property type="entry name" value="G_PROTEIN_RECEP_F2_1"/>
    <property type="match status" value="1"/>
</dbReference>
<evidence type="ECO:0000313" key="16">
    <source>
        <dbReference type="Proteomes" id="UP000285301"/>
    </source>
</evidence>
<evidence type="ECO:0000256" key="9">
    <source>
        <dbReference type="ARBA" id="ARBA00023180"/>
    </source>
</evidence>
<dbReference type="Pfam" id="PF02793">
    <property type="entry name" value="HRM"/>
    <property type="match status" value="1"/>
</dbReference>
<dbReference type="PANTHER" id="PTHR45620">
    <property type="entry name" value="PDF RECEPTOR-LIKE PROTEIN-RELATED"/>
    <property type="match status" value="1"/>
</dbReference>
<evidence type="ECO:0000256" key="12">
    <source>
        <dbReference type="SAM" id="Phobius"/>
    </source>
</evidence>
<feature type="transmembrane region" description="Helical" evidence="12">
    <location>
        <begin position="138"/>
        <end position="156"/>
    </location>
</feature>
<evidence type="ECO:0000256" key="4">
    <source>
        <dbReference type="ARBA" id="ARBA00022692"/>
    </source>
</evidence>
<dbReference type="InterPro" id="IPR036445">
    <property type="entry name" value="GPCR_2_extracell_dom_sf"/>
</dbReference>
<dbReference type="EMBL" id="NCKU01000028">
    <property type="protein sequence ID" value="RWS17855.1"/>
    <property type="molecule type" value="Genomic_DNA"/>
</dbReference>
<evidence type="ECO:0000256" key="2">
    <source>
        <dbReference type="ARBA" id="ARBA00005314"/>
    </source>
</evidence>
<dbReference type="GO" id="GO:0007188">
    <property type="term" value="P:adenylate cyclase-modulating G protein-coupled receptor signaling pathway"/>
    <property type="evidence" value="ECO:0007669"/>
    <property type="project" value="TreeGrafter"/>
</dbReference>
<feature type="domain" description="G-protein coupled receptors family 2 profile 1" evidence="13">
    <location>
        <begin position="34"/>
        <end position="116"/>
    </location>
</feature>
<dbReference type="InterPro" id="IPR002001">
    <property type="entry name" value="GPCR_2_diuretic_rcpt"/>
</dbReference>
<feature type="transmembrane region" description="Helical" evidence="12">
    <location>
        <begin position="168"/>
        <end position="190"/>
    </location>
</feature>
<keyword evidence="7 12" id="KW-0472">Membrane</keyword>
<evidence type="ECO:0000256" key="8">
    <source>
        <dbReference type="ARBA" id="ARBA00023170"/>
    </source>
</evidence>
<dbReference type="PRINTS" id="PR00249">
    <property type="entry name" value="GPCRSECRETIN"/>
</dbReference>
<evidence type="ECO:0000256" key="3">
    <source>
        <dbReference type="ARBA" id="ARBA00022475"/>
    </source>
</evidence>
<evidence type="ECO:0000256" key="10">
    <source>
        <dbReference type="ARBA" id="ARBA00023224"/>
    </source>
</evidence>